<sequence length="162" mass="16653">MGILQSAPESCMRIKQASLALLLLGAAGLAGLAPAGLARAQGDVVAQRQAGLKRMSGNLEAIKKTLEAKGDLSLVAERSQDMVTFFQGFPALFPPGSDTGDTHARPAVWSDRAEFQAAAGRMVAAASKLHEAAASGDADATATAFREAGGTCGACHRAFRAR</sequence>
<protein>
    <submittedName>
        <fullName evidence="1">Cytochrome c</fullName>
    </submittedName>
</protein>
<dbReference type="PROSITE" id="PS51009">
    <property type="entry name" value="CYTCII"/>
    <property type="match status" value="1"/>
</dbReference>
<dbReference type="GO" id="GO:0022900">
    <property type="term" value="P:electron transport chain"/>
    <property type="evidence" value="ECO:0007669"/>
    <property type="project" value="InterPro"/>
</dbReference>
<keyword evidence="2" id="KW-1185">Reference proteome</keyword>
<dbReference type="InterPro" id="IPR002321">
    <property type="entry name" value="Cyt_c_II"/>
</dbReference>
<dbReference type="InterPro" id="IPR010980">
    <property type="entry name" value="Cyt_c/b562"/>
</dbReference>
<name>A0A845BKJ9_9PROT</name>
<dbReference type="Proteomes" id="UP000460715">
    <property type="component" value="Unassembled WGS sequence"/>
</dbReference>
<dbReference type="GO" id="GO:0020037">
    <property type="term" value="F:heme binding"/>
    <property type="evidence" value="ECO:0007669"/>
    <property type="project" value="InterPro"/>
</dbReference>
<comment type="caution">
    <text evidence="1">The sequence shown here is derived from an EMBL/GenBank/DDBJ whole genome shotgun (WGS) entry which is preliminary data.</text>
</comment>
<dbReference type="Pfam" id="PF01322">
    <property type="entry name" value="Cytochrom_C_2"/>
    <property type="match status" value="1"/>
</dbReference>
<dbReference type="EMBL" id="SNVJ01000025">
    <property type="protein sequence ID" value="MXP65682.1"/>
    <property type="molecule type" value="Genomic_DNA"/>
</dbReference>
<dbReference type="Gene3D" id="1.20.120.10">
    <property type="entry name" value="Cytochrome c/b562"/>
    <property type="match status" value="1"/>
</dbReference>
<dbReference type="AlphaFoldDB" id="A0A845BKJ9"/>
<accession>A0A845BKJ9</accession>
<dbReference type="SUPFAM" id="SSF47175">
    <property type="entry name" value="Cytochromes"/>
    <property type="match status" value="1"/>
</dbReference>
<dbReference type="GO" id="GO:0005506">
    <property type="term" value="F:iron ion binding"/>
    <property type="evidence" value="ECO:0007669"/>
    <property type="project" value="InterPro"/>
</dbReference>
<reference evidence="1 2" key="1">
    <citation type="submission" date="2019-03" db="EMBL/GenBank/DDBJ databases">
        <title>Roseomonas sp. a novel Roseomonas species isolated from Sea whip Gorgonian.</title>
        <authorList>
            <person name="Li F."/>
            <person name="Pan X."/>
            <person name="Huang S."/>
            <person name="Li Z."/>
            <person name="Meng B."/>
        </authorList>
    </citation>
    <scope>NUCLEOTIDE SEQUENCE [LARGE SCALE GENOMIC DNA]</scope>
    <source>
        <strain evidence="1 2">M0104</strain>
    </source>
</reference>
<organism evidence="1 2">
    <name type="scientific">Teichococcus coralli</name>
    <dbReference type="NCBI Taxonomy" id="2545983"/>
    <lineage>
        <taxon>Bacteria</taxon>
        <taxon>Pseudomonadati</taxon>
        <taxon>Pseudomonadota</taxon>
        <taxon>Alphaproteobacteria</taxon>
        <taxon>Acetobacterales</taxon>
        <taxon>Roseomonadaceae</taxon>
        <taxon>Roseomonas</taxon>
    </lineage>
</organism>
<dbReference type="InterPro" id="IPR015984">
    <property type="entry name" value="Cyt_c_prime_subgr"/>
</dbReference>
<evidence type="ECO:0000313" key="2">
    <source>
        <dbReference type="Proteomes" id="UP000460715"/>
    </source>
</evidence>
<gene>
    <name evidence="1" type="ORF">E0493_20235</name>
</gene>
<dbReference type="PRINTS" id="PR00608">
    <property type="entry name" value="CYTCHROMECII"/>
</dbReference>
<evidence type="ECO:0000313" key="1">
    <source>
        <dbReference type="EMBL" id="MXP65682.1"/>
    </source>
</evidence>
<dbReference type="GO" id="GO:0009055">
    <property type="term" value="F:electron transfer activity"/>
    <property type="evidence" value="ECO:0007669"/>
    <property type="project" value="InterPro"/>
</dbReference>
<proteinExistence type="predicted"/>